<reference evidence="1" key="1">
    <citation type="submission" date="2023-10" db="EMBL/GenBank/DDBJ databases">
        <authorList>
            <person name="Chen Y."/>
            <person name="Shah S."/>
            <person name="Dougan E. K."/>
            <person name="Thang M."/>
            <person name="Chan C."/>
        </authorList>
    </citation>
    <scope>NUCLEOTIDE SEQUENCE [LARGE SCALE GENOMIC DNA]</scope>
</reference>
<feature type="non-terminal residue" evidence="1">
    <location>
        <position position="849"/>
    </location>
</feature>
<name>A0ABN9SMJ0_9DINO</name>
<evidence type="ECO:0008006" key="3">
    <source>
        <dbReference type="Google" id="ProtNLM"/>
    </source>
</evidence>
<dbReference type="Proteomes" id="UP001189429">
    <property type="component" value="Unassembled WGS sequence"/>
</dbReference>
<organism evidence="1 2">
    <name type="scientific">Prorocentrum cordatum</name>
    <dbReference type="NCBI Taxonomy" id="2364126"/>
    <lineage>
        <taxon>Eukaryota</taxon>
        <taxon>Sar</taxon>
        <taxon>Alveolata</taxon>
        <taxon>Dinophyceae</taxon>
        <taxon>Prorocentrales</taxon>
        <taxon>Prorocentraceae</taxon>
        <taxon>Prorocentrum</taxon>
    </lineage>
</organism>
<accession>A0ABN9SMJ0</accession>
<proteinExistence type="predicted"/>
<gene>
    <name evidence="1" type="ORF">PCOR1329_LOCUS30876</name>
</gene>
<dbReference type="EMBL" id="CAUYUJ010012003">
    <property type="protein sequence ID" value="CAK0833046.1"/>
    <property type="molecule type" value="Genomic_DNA"/>
</dbReference>
<comment type="caution">
    <text evidence="1">The sequence shown here is derived from an EMBL/GenBank/DDBJ whole genome shotgun (WGS) entry which is preliminary data.</text>
</comment>
<protein>
    <recommendedName>
        <fullName evidence="3">Reverse transcriptase domain-containing protein</fullName>
    </recommendedName>
</protein>
<sequence>MPATSEDSDELQRKQFESSIFKVLHGDVRTGRWILANSGVHPSCDDTVNLMKGKFLTDPADDSIGNRPGLARKAARCKPPVVQPRIVSTVVARTADCKASDCKIASDPSGLVALTGWAQAWVSGSIPEVMAAPWRSVLGVPLRKGDDGADEMVQHKVTKLLSGTQLGIGEQTAPETMLCIGRALAELCPGDAFCAFDMHNAFGEVSRAEIMEEVHKEVPEIALYLLNLWGPAGTPVYTAYSASACAVAGAPVHFEYMDDMLMKLQPDMVGSWLPILVDALASVNLRLNLRKTKVWIPSALADRPRPALMQAGLPQVFGSLEIMGGALEGQHAASIGCSTTPAVSTKRLEQAEKLAHTLQEMLRTPLARPVHRVVWTLLDKVLNKALDYDARILHPEFFSTLAERLDRAVLITSCKAVRVDRFTVVQESCLRLSAKLGGCDLVSCASKSSFSHLAGAVQYLPAVTRRLQDLGSDQRRIAEVVDLGGVAHCLTALAQRGVHVRPDCTVVCGAPPASSLEPSSLLWGQARKLHGALLEALQSTLHEALRARYFGSQRDLARLQSCAGSVSSRWLTEFPASWWPEITDDKFVMALKFRLGLQVYPAGLQCMRAKSKDQADRCGKDLDMFGDHAVCCNTGPYISMRHGSLNGVLAQAGRDAGYSALLEQTVPELGLRKRRRDGREVLEEAVLDVDLFGHPTAPERLLDGTVRHPAAAHILPAAAATPGAAAAEGVRCKEDRYPDTGGKAVVPCAVETWGRVDAKLSNLLDELAVLAAQRQRDRGVLPTRWGARWRTLISVRLAMGVARALLDAAPAQCRPCGAVRSRAARGTLAAGQAGGWAEGRAGGQAGRGP</sequence>
<evidence type="ECO:0000313" key="2">
    <source>
        <dbReference type="Proteomes" id="UP001189429"/>
    </source>
</evidence>
<keyword evidence="2" id="KW-1185">Reference proteome</keyword>
<evidence type="ECO:0000313" key="1">
    <source>
        <dbReference type="EMBL" id="CAK0833046.1"/>
    </source>
</evidence>